<protein>
    <recommendedName>
        <fullName evidence="4">Epimerase family protein SDR39U1</fullName>
    </recommendedName>
</protein>
<dbReference type="InterPro" id="IPR013549">
    <property type="entry name" value="DUF1731"/>
</dbReference>
<sequence length="301" mass="32958">MTTTYTQVLVGGGSGFIGRHLMKSLNEKGYGVTIVSRIPGSQRISWDELRKSGLPKKTTAVVSLAGQNVLDPKKRWTPGFKQNVWTSRVNTTMALAQACLTSSVRPKVFVSISGVGIYSPSQTVEYTEESQVKEFDFLSQLCHAWEGAANSCSNIVRTVIIRSGVVLGKNGGMVKQLWLPFFLGLGGPVGPGNQYLPWIHIDDLTNLILYAIENEKVKGVLNGVAPDVITNKEFSTAFAKAMSRPALFQIPTFALNLALSEERAKIMTEGQKVLPKKTLETGFQFKYPRISDAVQEIVSKS</sequence>
<dbReference type="SUPFAM" id="SSF51735">
    <property type="entry name" value="NAD(P)-binding Rossmann-fold domains"/>
    <property type="match status" value="1"/>
</dbReference>
<dbReference type="Pfam" id="PF01370">
    <property type="entry name" value="Epimerase"/>
    <property type="match status" value="1"/>
</dbReference>
<comment type="caution">
    <text evidence="3">The sequence shown here is derived from an EMBL/GenBank/DDBJ whole genome shotgun (WGS) entry which is preliminary data.</text>
</comment>
<proteinExistence type="predicted"/>
<name>A0AAW2HMN0_9NEOP</name>
<dbReference type="InterPro" id="IPR001509">
    <property type="entry name" value="Epimerase_deHydtase"/>
</dbReference>
<dbReference type="NCBIfam" id="TIGR01777">
    <property type="entry name" value="yfcH"/>
    <property type="match status" value="1"/>
</dbReference>
<evidence type="ECO:0000259" key="2">
    <source>
        <dbReference type="Pfam" id="PF08338"/>
    </source>
</evidence>
<dbReference type="PANTHER" id="PTHR11092">
    <property type="entry name" value="SUGAR NUCLEOTIDE EPIMERASE RELATED"/>
    <property type="match status" value="1"/>
</dbReference>
<dbReference type="Gene3D" id="3.40.50.720">
    <property type="entry name" value="NAD(P)-binding Rossmann-like Domain"/>
    <property type="match status" value="1"/>
</dbReference>
<dbReference type="EMBL" id="JARGDH010000004">
    <property type="protein sequence ID" value="KAL0270913.1"/>
    <property type="molecule type" value="Genomic_DNA"/>
</dbReference>
<evidence type="ECO:0000259" key="1">
    <source>
        <dbReference type="Pfam" id="PF01370"/>
    </source>
</evidence>
<feature type="domain" description="NAD-dependent epimerase/dehydratase" evidence="1">
    <location>
        <begin position="8"/>
        <end position="216"/>
    </location>
</feature>
<evidence type="ECO:0008006" key="4">
    <source>
        <dbReference type="Google" id="ProtNLM"/>
    </source>
</evidence>
<organism evidence="3">
    <name type="scientific">Menopon gallinae</name>
    <name type="common">poultry shaft louse</name>
    <dbReference type="NCBI Taxonomy" id="328185"/>
    <lineage>
        <taxon>Eukaryota</taxon>
        <taxon>Metazoa</taxon>
        <taxon>Ecdysozoa</taxon>
        <taxon>Arthropoda</taxon>
        <taxon>Hexapoda</taxon>
        <taxon>Insecta</taxon>
        <taxon>Pterygota</taxon>
        <taxon>Neoptera</taxon>
        <taxon>Paraneoptera</taxon>
        <taxon>Psocodea</taxon>
        <taxon>Troctomorpha</taxon>
        <taxon>Phthiraptera</taxon>
        <taxon>Amblycera</taxon>
        <taxon>Menoponidae</taxon>
        <taxon>Menopon</taxon>
    </lineage>
</organism>
<feature type="domain" description="DUF1731" evidence="2">
    <location>
        <begin position="250"/>
        <end position="297"/>
    </location>
</feature>
<dbReference type="InterPro" id="IPR010099">
    <property type="entry name" value="SDR39U1"/>
</dbReference>
<gene>
    <name evidence="3" type="ORF">PYX00_008183</name>
</gene>
<dbReference type="AlphaFoldDB" id="A0AAW2HMN0"/>
<reference evidence="3" key="1">
    <citation type="journal article" date="2024" name="Gigascience">
        <title>Chromosome-level genome of the poultry shaft louse Menopon gallinae provides insight into the host-switching and adaptive evolution of parasitic lice.</title>
        <authorList>
            <person name="Xu Y."/>
            <person name="Ma L."/>
            <person name="Liu S."/>
            <person name="Liang Y."/>
            <person name="Liu Q."/>
            <person name="He Z."/>
            <person name="Tian L."/>
            <person name="Duan Y."/>
            <person name="Cai W."/>
            <person name="Li H."/>
            <person name="Song F."/>
        </authorList>
    </citation>
    <scope>NUCLEOTIDE SEQUENCE</scope>
    <source>
        <strain evidence="3">Cailab_2023a</strain>
    </source>
</reference>
<accession>A0AAW2HMN0</accession>
<evidence type="ECO:0000313" key="3">
    <source>
        <dbReference type="EMBL" id="KAL0270913.1"/>
    </source>
</evidence>
<dbReference type="InterPro" id="IPR036291">
    <property type="entry name" value="NAD(P)-bd_dom_sf"/>
</dbReference>
<dbReference type="PANTHER" id="PTHR11092:SF0">
    <property type="entry name" value="EPIMERASE FAMILY PROTEIN SDR39U1"/>
    <property type="match status" value="1"/>
</dbReference>
<dbReference type="Pfam" id="PF08338">
    <property type="entry name" value="DUF1731"/>
    <property type="match status" value="1"/>
</dbReference>